<comment type="caution">
    <text evidence="2">The sequence shown here is derived from an EMBL/GenBank/DDBJ whole genome shotgun (WGS) entry which is preliminary data.</text>
</comment>
<evidence type="ECO:0000313" key="3">
    <source>
        <dbReference type="Proteomes" id="UP001059041"/>
    </source>
</evidence>
<gene>
    <name evidence="2" type="ORF">IRJ41_018191</name>
</gene>
<keyword evidence="3" id="KW-1185">Reference proteome</keyword>
<reference evidence="2" key="1">
    <citation type="submission" date="2021-02" db="EMBL/GenBank/DDBJ databases">
        <title>Comparative genomics reveals that relaxation of natural selection precedes convergent phenotypic evolution of cavefish.</title>
        <authorList>
            <person name="Peng Z."/>
        </authorList>
    </citation>
    <scope>NUCLEOTIDE SEQUENCE</scope>
    <source>
        <tissue evidence="2">Muscle</tissue>
    </source>
</reference>
<protein>
    <submittedName>
        <fullName evidence="2">Uncharacterized protein</fullName>
    </submittedName>
</protein>
<accession>A0A9W7WRN3</accession>
<sequence>MRTLQRPRKNKPSKRQVNHRRFLHNMIHRKFAEIEAANHQLASALFSTDKSQSHLTAKPSETDYIPDQSKKHSKNAIDKSINTDKPEAPVEQQEDVCDLWTLDTLMKTQVTDSRGTNPRTEKALKNKNRMEINTGSSIEKDTNFSFDRQQTSTDLESLTQMTSSLLEDSVSTWIGSIERMRTNTKPLITKCSDVKPQHTWNDVPELSPPSPVISLLSLDLCDLEIQMLIDADHATQTQDSLQRDMVDSFDLYCSENQDVQIYDSKCTMAEWIVDDEERCVQNDNTRVNCLDLGYDMDNLTGSAGGFSPQEFENDLEINPMLGNSMSNLDQKAQELSVLGSQETQRRIFHHDQENYYTSQSNIPEDHFSQFAPCMMTNRKDAGYLATGLSVSDQMVADCIGSSHILDHQLDCQSNRIQFDNWEQQSEKSTYKNYSQILETYQHHMSQDTNMKDADKNLTHNRTGSGLQGTIMDGSCVEGFYDKGESSYLKFRGNRSYHNFEGVARSFPATIHKTHPTPILTPPLDDDWLFSNIVAEGKSMTDN</sequence>
<feature type="compositionally biased region" description="Basic and acidic residues" evidence="1">
    <location>
        <begin position="75"/>
        <end position="88"/>
    </location>
</feature>
<evidence type="ECO:0000313" key="2">
    <source>
        <dbReference type="EMBL" id="KAI7807033.1"/>
    </source>
</evidence>
<proteinExistence type="predicted"/>
<feature type="region of interest" description="Disordered" evidence="1">
    <location>
        <begin position="49"/>
        <end position="92"/>
    </location>
</feature>
<name>A0A9W7WRN3_TRIRA</name>
<dbReference type="Proteomes" id="UP001059041">
    <property type="component" value="Linkage Group LG8"/>
</dbReference>
<dbReference type="AlphaFoldDB" id="A0A9W7WRN3"/>
<organism evidence="2 3">
    <name type="scientific">Triplophysa rosa</name>
    <name type="common">Cave loach</name>
    <dbReference type="NCBI Taxonomy" id="992332"/>
    <lineage>
        <taxon>Eukaryota</taxon>
        <taxon>Metazoa</taxon>
        <taxon>Chordata</taxon>
        <taxon>Craniata</taxon>
        <taxon>Vertebrata</taxon>
        <taxon>Euteleostomi</taxon>
        <taxon>Actinopterygii</taxon>
        <taxon>Neopterygii</taxon>
        <taxon>Teleostei</taxon>
        <taxon>Ostariophysi</taxon>
        <taxon>Cypriniformes</taxon>
        <taxon>Nemacheilidae</taxon>
        <taxon>Triplophysa</taxon>
    </lineage>
</organism>
<evidence type="ECO:0000256" key="1">
    <source>
        <dbReference type="SAM" id="MobiDB-lite"/>
    </source>
</evidence>
<dbReference type="EMBL" id="JAFHDT010000008">
    <property type="protein sequence ID" value="KAI7807033.1"/>
    <property type="molecule type" value="Genomic_DNA"/>
</dbReference>